<comment type="caution">
    <text evidence="1">The sequence shown here is derived from an EMBL/GenBank/DDBJ whole genome shotgun (WGS) entry which is preliminary data.</text>
</comment>
<dbReference type="AlphaFoldDB" id="A0A8H3QHZ0"/>
<proteinExistence type="predicted"/>
<dbReference type="EMBL" id="BLAL01000047">
    <property type="protein sequence ID" value="GES80016.1"/>
    <property type="molecule type" value="Genomic_DNA"/>
</dbReference>
<protein>
    <submittedName>
        <fullName evidence="1">Uncharacterized protein</fullName>
    </submittedName>
</protein>
<evidence type="ECO:0000313" key="2">
    <source>
        <dbReference type="Proteomes" id="UP000615446"/>
    </source>
</evidence>
<name>A0A8H3QHZ0_9GLOM</name>
<reference evidence="1" key="1">
    <citation type="submission" date="2019-10" db="EMBL/GenBank/DDBJ databases">
        <title>Conservation and host-specific expression of non-tandemly repeated heterogenous ribosome RNA gene in arbuscular mycorrhizal fungi.</title>
        <authorList>
            <person name="Maeda T."/>
            <person name="Kobayashi Y."/>
            <person name="Nakagawa T."/>
            <person name="Ezawa T."/>
            <person name="Yamaguchi K."/>
            <person name="Bino T."/>
            <person name="Nishimoto Y."/>
            <person name="Shigenobu S."/>
            <person name="Kawaguchi M."/>
        </authorList>
    </citation>
    <scope>NUCLEOTIDE SEQUENCE</scope>
    <source>
        <strain evidence="1">HR1</strain>
    </source>
</reference>
<gene>
    <name evidence="1" type="ORF">RCL2_000731700</name>
</gene>
<dbReference type="Proteomes" id="UP000615446">
    <property type="component" value="Unassembled WGS sequence"/>
</dbReference>
<sequence>MVQTKCYKATLIPQLTDGPLESILDEYFDLLKCGDNMSEYSPLHTDNYESHDQEPSNFEIKADQLNIKISSSSILPMQPEIIEHMISTPSSSQTMAFTPSGKKITVE</sequence>
<evidence type="ECO:0000313" key="1">
    <source>
        <dbReference type="EMBL" id="GES80016.1"/>
    </source>
</evidence>
<accession>A0A8H3QHZ0</accession>
<organism evidence="1 2">
    <name type="scientific">Rhizophagus clarus</name>
    <dbReference type="NCBI Taxonomy" id="94130"/>
    <lineage>
        <taxon>Eukaryota</taxon>
        <taxon>Fungi</taxon>
        <taxon>Fungi incertae sedis</taxon>
        <taxon>Mucoromycota</taxon>
        <taxon>Glomeromycotina</taxon>
        <taxon>Glomeromycetes</taxon>
        <taxon>Glomerales</taxon>
        <taxon>Glomeraceae</taxon>
        <taxon>Rhizophagus</taxon>
    </lineage>
</organism>